<dbReference type="GO" id="GO:0016787">
    <property type="term" value="F:hydrolase activity"/>
    <property type="evidence" value="ECO:0007669"/>
    <property type="project" value="UniProtKB-KW"/>
</dbReference>
<name>A0A644YP39_9ZZZZ</name>
<evidence type="ECO:0000259" key="3">
    <source>
        <dbReference type="PROSITE" id="PS51462"/>
    </source>
</evidence>
<dbReference type="InterPro" id="IPR015797">
    <property type="entry name" value="NUDIX_hydrolase-like_dom_sf"/>
</dbReference>
<keyword evidence="2 4" id="KW-0378">Hydrolase</keyword>
<gene>
    <name evidence="4" type="primary">act_2</name>
    <name evidence="4" type="ORF">SDC9_76824</name>
</gene>
<proteinExistence type="predicted"/>
<dbReference type="PROSITE" id="PS00893">
    <property type="entry name" value="NUDIX_BOX"/>
    <property type="match status" value="1"/>
</dbReference>
<dbReference type="EC" id="3.-.-.-" evidence="4"/>
<dbReference type="PROSITE" id="PS51462">
    <property type="entry name" value="NUDIX"/>
    <property type="match status" value="1"/>
</dbReference>
<dbReference type="Pfam" id="PF00293">
    <property type="entry name" value="NUDIX"/>
    <property type="match status" value="1"/>
</dbReference>
<dbReference type="AlphaFoldDB" id="A0A644YP39"/>
<dbReference type="EMBL" id="VSSQ01005743">
    <property type="protein sequence ID" value="MPM30276.1"/>
    <property type="molecule type" value="Genomic_DNA"/>
</dbReference>
<accession>A0A644YP39</accession>
<feature type="domain" description="Nudix hydrolase" evidence="3">
    <location>
        <begin position="40"/>
        <end position="168"/>
    </location>
</feature>
<dbReference type="Gene3D" id="3.90.79.10">
    <property type="entry name" value="Nucleoside Triphosphate Pyrophosphohydrolase"/>
    <property type="match status" value="1"/>
</dbReference>
<evidence type="ECO:0000256" key="1">
    <source>
        <dbReference type="ARBA" id="ARBA00001946"/>
    </source>
</evidence>
<dbReference type="GO" id="GO:0006753">
    <property type="term" value="P:nucleoside phosphate metabolic process"/>
    <property type="evidence" value="ECO:0007669"/>
    <property type="project" value="TreeGrafter"/>
</dbReference>
<sequence length="177" mass="19922">MDLAEKTLESKLVYEGRIVTLQMDKVTLPNGKEARREVVKHPGGVAVLPLRENREVVMVRQYRYPFGSVTLEVPAGKLECGENPRECALRELEEEVGLVPDELTEMGMLYLSPGFCDEVLHLYLARGLRQVPRHPDEDEFLEVCSIPLDTLSEQVMKGEIKDAKTVTAVLKTKMLLG</sequence>
<protein>
    <submittedName>
        <fullName evidence="4">Methanol dehydrogenase activator</fullName>
        <ecNumber evidence="4">3.-.-.-</ecNumber>
    </submittedName>
</protein>
<dbReference type="GO" id="GO:0005829">
    <property type="term" value="C:cytosol"/>
    <property type="evidence" value="ECO:0007669"/>
    <property type="project" value="TreeGrafter"/>
</dbReference>
<dbReference type="PANTHER" id="PTHR11839:SF18">
    <property type="entry name" value="NUDIX HYDROLASE DOMAIN-CONTAINING PROTEIN"/>
    <property type="match status" value="1"/>
</dbReference>
<comment type="cofactor">
    <cofactor evidence="1">
        <name>Mg(2+)</name>
        <dbReference type="ChEBI" id="CHEBI:18420"/>
    </cofactor>
</comment>
<reference evidence="4" key="1">
    <citation type="submission" date="2019-08" db="EMBL/GenBank/DDBJ databases">
        <authorList>
            <person name="Kucharzyk K."/>
            <person name="Murdoch R.W."/>
            <person name="Higgins S."/>
            <person name="Loffler F."/>
        </authorList>
    </citation>
    <scope>NUCLEOTIDE SEQUENCE</scope>
</reference>
<dbReference type="InterPro" id="IPR020084">
    <property type="entry name" value="NUDIX_hydrolase_CS"/>
</dbReference>
<evidence type="ECO:0000256" key="2">
    <source>
        <dbReference type="ARBA" id="ARBA00022801"/>
    </source>
</evidence>
<dbReference type="CDD" id="cd03424">
    <property type="entry name" value="NUDIX_ADPRase_Nudt5_UGPPase_Nudt14"/>
    <property type="match status" value="1"/>
</dbReference>
<dbReference type="InterPro" id="IPR000086">
    <property type="entry name" value="NUDIX_hydrolase_dom"/>
</dbReference>
<evidence type="ECO:0000313" key="4">
    <source>
        <dbReference type="EMBL" id="MPM30276.1"/>
    </source>
</evidence>
<comment type="caution">
    <text evidence="4">The sequence shown here is derived from an EMBL/GenBank/DDBJ whole genome shotgun (WGS) entry which is preliminary data.</text>
</comment>
<dbReference type="SUPFAM" id="SSF55811">
    <property type="entry name" value="Nudix"/>
    <property type="match status" value="1"/>
</dbReference>
<organism evidence="4">
    <name type="scientific">bioreactor metagenome</name>
    <dbReference type="NCBI Taxonomy" id="1076179"/>
    <lineage>
        <taxon>unclassified sequences</taxon>
        <taxon>metagenomes</taxon>
        <taxon>ecological metagenomes</taxon>
    </lineage>
</organism>
<dbReference type="PANTHER" id="PTHR11839">
    <property type="entry name" value="UDP/ADP-SUGAR PYROPHOSPHATASE"/>
    <property type="match status" value="1"/>
</dbReference>
<dbReference type="FunFam" id="3.90.79.10:FF:000024">
    <property type="entry name" value="ADP-ribose pyrophosphatase"/>
    <property type="match status" value="1"/>
</dbReference>
<dbReference type="GO" id="GO:0019693">
    <property type="term" value="P:ribose phosphate metabolic process"/>
    <property type="evidence" value="ECO:0007669"/>
    <property type="project" value="TreeGrafter"/>
</dbReference>